<dbReference type="GO" id="GO:0016491">
    <property type="term" value="F:oxidoreductase activity"/>
    <property type="evidence" value="ECO:0007669"/>
    <property type="project" value="UniProtKB-KW"/>
</dbReference>
<evidence type="ECO:0000259" key="5">
    <source>
        <dbReference type="Pfam" id="PF01408"/>
    </source>
</evidence>
<keyword evidence="4" id="KW-0732">Signal</keyword>
<dbReference type="STRING" id="1440763.BJI69_10600"/>
<evidence type="ECO:0000256" key="3">
    <source>
        <dbReference type="SAM" id="MobiDB-lite"/>
    </source>
</evidence>
<dbReference type="InterPro" id="IPR055170">
    <property type="entry name" value="GFO_IDH_MocA-like_dom"/>
</dbReference>
<dbReference type="KEGG" id="lrz:BJI69_10600"/>
<dbReference type="PANTHER" id="PTHR22604">
    <property type="entry name" value="OXIDOREDUCTASES"/>
    <property type="match status" value="1"/>
</dbReference>
<dbReference type="PRINTS" id="PR01775">
    <property type="entry name" value="GLFROXRDTASE"/>
</dbReference>
<feature type="region of interest" description="Disordered" evidence="3">
    <location>
        <begin position="397"/>
        <end position="416"/>
    </location>
</feature>
<feature type="signal peptide" evidence="4">
    <location>
        <begin position="1"/>
        <end position="28"/>
    </location>
</feature>
<dbReference type="EMBL" id="CP017480">
    <property type="protein sequence ID" value="APG04300.1"/>
    <property type="molecule type" value="Genomic_DNA"/>
</dbReference>
<dbReference type="InterPro" id="IPR000683">
    <property type="entry name" value="Gfo/Idh/MocA-like_OxRdtase_N"/>
</dbReference>
<evidence type="ECO:0000256" key="4">
    <source>
        <dbReference type="SAM" id="SignalP"/>
    </source>
</evidence>
<comment type="similarity">
    <text evidence="1">Belongs to the Gfo/Idh/MocA family.</text>
</comment>
<dbReference type="Pfam" id="PF22725">
    <property type="entry name" value="GFO_IDH_MocA_C3"/>
    <property type="match status" value="1"/>
</dbReference>
<organism evidence="7 8">
    <name type="scientific">Luteibacter rhizovicinus DSM 16549</name>
    <dbReference type="NCBI Taxonomy" id="1440763"/>
    <lineage>
        <taxon>Bacteria</taxon>
        <taxon>Pseudomonadati</taxon>
        <taxon>Pseudomonadota</taxon>
        <taxon>Gammaproteobacteria</taxon>
        <taxon>Lysobacterales</taxon>
        <taxon>Rhodanobacteraceae</taxon>
        <taxon>Luteibacter</taxon>
    </lineage>
</organism>
<protein>
    <submittedName>
        <fullName evidence="7">Oxidoreductase</fullName>
    </submittedName>
</protein>
<dbReference type="InterPro" id="IPR006311">
    <property type="entry name" value="TAT_signal"/>
</dbReference>
<dbReference type="InterPro" id="IPR008354">
    <property type="entry name" value="Glc-Fru_OxRdtase_bac"/>
</dbReference>
<sequence length="416" mass="44992">MQNKSPRRHFLQMAGGGLAALASGATMAASTPASAGVTVKLPPILNATEAQTKDPVISPPGKRVGFAIVGLGHLALEEVLPAFAQSRFARPVALVSGDGNKAQSVAAQYGIAPKALYSYDDFDRIAHNKQVEVIYIILPNSMHAEFTERAAKAGKHVLCEKPMATSVAECERMIAACRTAKVRLMIAYRSQYEPIDRAIAKMAQSGQLGALREFIAGNSQRQGDVNQWRHRKALAGGGALPDIGLYCLNAARFLSGEEPTEVMARVWSPPGDARFTEVEAAVRFTMTFPSGFAATAVSSYDSHESRFFRLQGTDAWAGMNPAFAYEGLKMQSARLMDGHDTLIEPHFPAANQFARELDHMARCVRENRIPHTPGEEGLQDHRIMEAIYQSAREGRVVTIAPPPGPTRGPAPDDGEV</sequence>
<dbReference type="Gene3D" id="3.40.50.720">
    <property type="entry name" value="NAD(P)-binding Rossmann-like Domain"/>
    <property type="match status" value="1"/>
</dbReference>
<evidence type="ECO:0000256" key="1">
    <source>
        <dbReference type="ARBA" id="ARBA00010928"/>
    </source>
</evidence>
<dbReference type="OrthoDB" id="9781031at2"/>
<feature type="chain" id="PRO_5009853202" evidence="4">
    <location>
        <begin position="29"/>
        <end position="416"/>
    </location>
</feature>
<dbReference type="Pfam" id="PF01408">
    <property type="entry name" value="GFO_IDH_MocA"/>
    <property type="match status" value="1"/>
</dbReference>
<dbReference type="PANTHER" id="PTHR22604:SF105">
    <property type="entry name" value="TRANS-1,2-DIHYDROBENZENE-1,2-DIOL DEHYDROGENASE"/>
    <property type="match status" value="1"/>
</dbReference>
<keyword evidence="2" id="KW-0560">Oxidoreductase</keyword>
<feature type="domain" description="GFO/IDH/MocA-like oxidoreductase" evidence="6">
    <location>
        <begin position="197"/>
        <end position="316"/>
    </location>
</feature>
<dbReference type="PROSITE" id="PS51318">
    <property type="entry name" value="TAT"/>
    <property type="match status" value="1"/>
</dbReference>
<evidence type="ECO:0000313" key="7">
    <source>
        <dbReference type="EMBL" id="APG04300.1"/>
    </source>
</evidence>
<dbReference type="GO" id="GO:0000166">
    <property type="term" value="F:nucleotide binding"/>
    <property type="evidence" value="ECO:0007669"/>
    <property type="project" value="InterPro"/>
</dbReference>
<evidence type="ECO:0000313" key="8">
    <source>
        <dbReference type="Proteomes" id="UP000182987"/>
    </source>
</evidence>
<dbReference type="InterPro" id="IPR036291">
    <property type="entry name" value="NAD(P)-bd_dom_sf"/>
</dbReference>
<proteinExistence type="inferred from homology"/>
<dbReference type="InterPro" id="IPR050984">
    <property type="entry name" value="Gfo/Idh/MocA_domain"/>
</dbReference>
<dbReference type="SUPFAM" id="SSF55347">
    <property type="entry name" value="Glyceraldehyde-3-phosphate dehydrogenase-like, C-terminal domain"/>
    <property type="match status" value="1"/>
</dbReference>
<evidence type="ECO:0000256" key="2">
    <source>
        <dbReference type="ARBA" id="ARBA00023002"/>
    </source>
</evidence>
<reference evidence="8" key="1">
    <citation type="submission" date="2016-09" db="EMBL/GenBank/DDBJ databases">
        <authorList>
            <person name="Lysoe E."/>
        </authorList>
    </citation>
    <scope>NUCLEOTIDE SEQUENCE [LARGE SCALE GENOMIC DNA]</scope>
    <source>
        <strain evidence="8">LJ96T</strain>
    </source>
</reference>
<accession>A0A1L3ETE1</accession>
<dbReference type="Gene3D" id="3.30.360.10">
    <property type="entry name" value="Dihydrodipicolinate Reductase, domain 2"/>
    <property type="match status" value="1"/>
</dbReference>
<dbReference type="Proteomes" id="UP000182987">
    <property type="component" value="Chromosome"/>
</dbReference>
<dbReference type="SUPFAM" id="SSF51735">
    <property type="entry name" value="NAD(P)-binding Rossmann-fold domains"/>
    <property type="match status" value="1"/>
</dbReference>
<name>A0A1L3ETE1_9GAMM</name>
<dbReference type="RefSeq" id="WP_046968593.1">
    <property type="nucleotide sequence ID" value="NZ_CP017480.1"/>
</dbReference>
<dbReference type="AlphaFoldDB" id="A0A1L3ETE1"/>
<feature type="domain" description="Gfo/Idh/MocA-like oxidoreductase N-terminal" evidence="5">
    <location>
        <begin position="65"/>
        <end position="188"/>
    </location>
</feature>
<gene>
    <name evidence="7" type="ORF">BJI69_10600</name>
</gene>
<keyword evidence="8" id="KW-1185">Reference proteome</keyword>
<evidence type="ECO:0000259" key="6">
    <source>
        <dbReference type="Pfam" id="PF22725"/>
    </source>
</evidence>